<evidence type="ECO:0000313" key="4">
    <source>
        <dbReference type="Proteomes" id="UP000886885"/>
    </source>
</evidence>
<evidence type="ECO:0000313" key="3">
    <source>
        <dbReference type="EMBL" id="KAG6784755.1"/>
    </source>
</evidence>
<dbReference type="InterPro" id="IPR056362">
    <property type="entry name" value="AtuA-like_ferredoxin_dom"/>
</dbReference>
<feature type="domain" description="Acyclic terpene utilisation N-terminal" evidence="1">
    <location>
        <begin position="221"/>
        <end position="485"/>
    </location>
</feature>
<proteinExistence type="predicted"/>
<dbReference type="InterPro" id="IPR010839">
    <property type="entry name" value="AtuA_N"/>
</dbReference>
<evidence type="ECO:0008006" key="5">
    <source>
        <dbReference type="Google" id="ProtNLM"/>
    </source>
</evidence>
<feature type="domain" description="AtuA-like ferredoxin-fold" evidence="2">
    <location>
        <begin position="602"/>
        <end position="720"/>
    </location>
</feature>
<dbReference type="OrthoDB" id="16163at2759"/>
<dbReference type="EMBL" id="JAAWWB010000004">
    <property type="protein sequence ID" value="KAG6784755.1"/>
    <property type="molecule type" value="Genomic_DNA"/>
</dbReference>
<evidence type="ECO:0000259" key="1">
    <source>
        <dbReference type="Pfam" id="PF07287"/>
    </source>
</evidence>
<accession>A0A8X8AD16</accession>
<comment type="caution">
    <text evidence="3">The sequence shown here is derived from an EMBL/GenBank/DDBJ whole genome shotgun (WGS) entry which is preliminary data.</text>
</comment>
<dbReference type="Pfam" id="PF07287">
    <property type="entry name" value="AtuA"/>
    <property type="match status" value="2"/>
</dbReference>
<dbReference type="PANTHER" id="PTHR47472">
    <property type="entry name" value="PROPIONYL-COA CARBOXYLASE"/>
    <property type="match status" value="1"/>
</dbReference>
<protein>
    <recommendedName>
        <fullName evidence="5">DUF1446 domain-containing protein</fullName>
    </recommendedName>
</protein>
<dbReference type="Proteomes" id="UP000886885">
    <property type="component" value="Chromosome 2D"/>
</dbReference>
<sequence>MEEDQDGNEIHNCVIKLREKPKKRREKVYIGCGAGFGGDRPIAALKLLQRVKELNYIVLECLAERTLADRYQIMISGGDGYDSRITDWMRLLLPLAVERGTCIITNMGAMDPVGAQEKVVELASSLGLGVSVAVAHEVSSAKLGSSTKKSYIMEGGISTYLGAAPIVECLEKYQPDVVITSRVADAALFLAPMLMKSVLLHLHDTVASFYMFLNFCIEKDDSTLICRARVYELGWNWNDIEELAQGSMAGHLLECGCQLTGGYFMHPGDKYRDISFPSLLDLSLPYAEISFDGSLCVAKAEGSGGVLNFSTCAQQLLYEVGDPGAYITPDVVIDFRNVSFHSLSAHKVLCAGAKPSVNSVPDELLRLIPKDCGWKGWGEISYGGYECVKRAKAAEYLVRSWMEEVFPGVSCNVASYIIGLDSLKTVSIHDNNISCGACEDIRLRMDGPFELKEHAVQFETEFTALYTNGPAGGGGVSTGHKKEIILGKQLDVLANSVSLAGVMWKSDRNSSVISTTNLVLNSLSALGDILTLRSLLSFQVERERVFWRTGVKSWKGMRPNKEEDDLGNLVKTTIWHDPLSAPHPKSSSPAIETSPAPSGQKIPLYSVAHSRVGDKGNDMNFSIIPHFPSDIERLKLIITPQWVKEVVSTLLNTSSFPDSVSTMKRDKWVSEHVDVEIYEVKGIKSLNIVVRNILDGGVNCSRRIDRHGKTISDLILCQKVVLLP</sequence>
<dbReference type="PANTHER" id="PTHR47472:SF1">
    <property type="entry name" value="DUF1446-DOMAIN-CONTAINING PROTEIN"/>
    <property type="match status" value="1"/>
</dbReference>
<keyword evidence="4" id="KW-1185">Reference proteome</keyword>
<gene>
    <name evidence="3" type="ORF">POTOM_010461</name>
</gene>
<organism evidence="3 4">
    <name type="scientific">Populus tomentosa</name>
    <name type="common">Chinese white poplar</name>
    <dbReference type="NCBI Taxonomy" id="118781"/>
    <lineage>
        <taxon>Eukaryota</taxon>
        <taxon>Viridiplantae</taxon>
        <taxon>Streptophyta</taxon>
        <taxon>Embryophyta</taxon>
        <taxon>Tracheophyta</taxon>
        <taxon>Spermatophyta</taxon>
        <taxon>Magnoliopsida</taxon>
        <taxon>eudicotyledons</taxon>
        <taxon>Gunneridae</taxon>
        <taxon>Pentapetalae</taxon>
        <taxon>rosids</taxon>
        <taxon>fabids</taxon>
        <taxon>Malpighiales</taxon>
        <taxon>Salicaceae</taxon>
        <taxon>Saliceae</taxon>
        <taxon>Populus</taxon>
    </lineage>
</organism>
<dbReference type="Pfam" id="PF23544">
    <property type="entry name" value="AtuA_ferredoxin"/>
    <property type="match status" value="1"/>
</dbReference>
<name>A0A8X8AD16_POPTO</name>
<feature type="domain" description="Acyclic terpene utilisation N-terminal" evidence="1">
    <location>
        <begin position="28"/>
        <end position="195"/>
    </location>
</feature>
<dbReference type="AlphaFoldDB" id="A0A8X8AD16"/>
<evidence type="ECO:0000259" key="2">
    <source>
        <dbReference type="Pfam" id="PF23544"/>
    </source>
</evidence>
<reference evidence="3" key="1">
    <citation type="journal article" date="2020" name="bioRxiv">
        <title>Hybrid origin of Populus tomentosa Carr. identified through genome sequencing and phylogenomic analysis.</title>
        <authorList>
            <person name="An X."/>
            <person name="Gao K."/>
            <person name="Chen Z."/>
            <person name="Li J."/>
            <person name="Yang X."/>
            <person name="Yang X."/>
            <person name="Zhou J."/>
            <person name="Guo T."/>
            <person name="Zhao T."/>
            <person name="Huang S."/>
            <person name="Miao D."/>
            <person name="Khan W.U."/>
            <person name="Rao P."/>
            <person name="Ye M."/>
            <person name="Lei B."/>
            <person name="Liao W."/>
            <person name="Wang J."/>
            <person name="Ji L."/>
            <person name="Li Y."/>
            <person name="Guo B."/>
            <person name="Mustafa N.S."/>
            <person name="Li S."/>
            <person name="Yun Q."/>
            <person name="Keller S.R."/>
            <person name="Mao J."/>
            <person name="Zhang R."/>
            <person name="Strauss S.H."/>
        </authorList>
    </citation>
    <scope>NUCLEOTIDE SEQUENCE</scope>
    <source>
        <strain evidence="3">GM15</strain>
        <tissue evidence="3">Leaf</tissue>
    </source>
</reference>